<sequence>MYSLQHLIREYEVHDFDQVLRISKSFYDGKEGSFSLVDNIMSARMIEKYVIAEIETGLIQGYALITEQIHPGIRLRLELVVKNEFNEWEIIHDLYNKMEQVINIAAPYSIEVRLFPENTNEINFFEGKGFSENHRMVKQILDVQSANIDSYLHIESELNKNGIIIRTLAEEQSSRPDCMKLLEQLVLETNIDFPDELPSHLRRPRTDTSWLYRSEIIPEAFFIALHKGRYVGYTHYSSGPNHAFTQSFTAVCREFRNLGIATSLKLKGILYAKSIGIDSIYTSNRSTNDSMARVNEKLGWMKYDCELRMQKLVSAQQDRQLYPNNCFPTKHPIQYIIPDIS</sequence>
<comment type="caution">
    <text evidence="2">The sequence shown here is derived from an EMBL/GenBank/DDBJ whole genome shotgun (WGS) entry which is preliminary data.</text>
</comment>
<accession>A0A328U2U1</accession>
<dbReference type="Pfam" id="PF00583">
    <property type="entry name" value="Acetyltransf_1"/>
    <property type="match status" value="1"/>
</dbReference>
<dbReference type="SUPFAM" id="SSF55729">
    <property type="entry name" value="Acyl-CoA N-acyltransferases (Nat)"/>
    <property type="match status" value="1"/>
</dbReference>
<dbReference type="InterPro" id="IPR000182">
    <property type="entry name" value="GNAT_dom"/>
</dbReference>
<evidence type="ECO:0000259" key="1">
    <source>
        <dbReference type="PROSITE" id="PS51186"/>
    </source>
</evidence>
<dbReference type="PROSITE" id="PS51186">
    <property type="entry name" value="GNAT"/>
    <property type="match status" value="1"/>
</dbReference>
<proteinExistence type="predicted"/>
<dbReference type="CDD" id="cd04301">
    <property type="entry name" value="NAT_SF"/>
    <property type="match status" value="1"/>
</dbReference>
<dbReference type="Proteomes" id="UP000249260">
    <property type="component" value="Unassembled WGS sequence"/>
</dbReference>
<protein>
    <recommendedName>
        <fullName evidence="1">N-acetyltransferase domain-containing protein</fullName>
    </recommendedName>
</protein>
<name>A0A328U2U1_9BACL</name>
<dbReference type="Gene3D" id="3.40.630.30">
    <property type="match status" value="1"/>
</dbReference>
<evidence type="ECO:0000313" key="2">
    <source>
        <dbReference type="EMBL" id="RAP75721.1"/>
    </source>
</evidence>
<dbReference type="InterPro" id="IPR016181">
    <property type="entry name" value="Acyl_CoA_acyltransferase"/>
</dbReference>
<keyword evidence="3" id="KW-1185">Reference proteome</keyword>
<dbReference type="EMBL" id="QLUW01000002">
    <property type="protein sequence ID" value="RAP75721.1"/>
    <property type="molecule type" value="Genomic_DNA"/>
</dbReference>
<evidence type="ECO:0000313" key="3">
    <source>
        <dbReference type="Proteomes" id="UP000249260"/>
    </source>
</evidence>
<reference evidence="2 3" key="1">
    <citation type="submission" date="2018-06" db="EMBL/GenBank/DDBJ databases">
        <title>Paenibacillus montanisoli sp. nov., isolated from mountain area soil.</title>
        <authorList>
            <person name="Wu M."/>
        </authorList>
    </citation>
    <scope>NUCLEOTIDE SEQUENCE [LARGE SCALE GENOMIC DNA]</scope>
    <source>
        <strain evidence="2 3">RA17</strain>
    </source>
</reference>
<organism evidence="2 3">
    <name type="scientific">Paenibacillus montanisoli</name>
    <dbReference type="NCBI Taxonomy" id="2081970"/>
    <lineage>
        <taxon>Bacteria</taxon>
        <taxon>Bacillati</taxon>
        <taxon>Bacillota</taxon>
        <taxon>Bacilli</taxon>
        <taxon>Bacillales</taxon>
        <taxon>Paenibacillaceae</taxon>
        <taxon>Paenibacillus</taxon>
    </lineage>
</organism>
<feature type="domain" description="N-acetyltransferase" evidence="1">
    <location>
        <begin position="163"/>
        <end position="314"/>
    </location>
</feature>
<dbReference type="AlphaFoldDB" id="A0A328U2U1"/>
<gene>
    <name evidence="2" type="ORF">DL346_09710</name>
</gene>
<dbReference type="GO" id="GO:0016747">
    <property type="term" value="F:acyltransferase activity, transferring groups other than amino-acyl groups"/>
    <property type="evidence" value="ECO:0007669"/>
    <property type="project" value="InterPro"/>
</dbReference>